<protein>
    <recommendedName>
        <fullName evidence="1">HEPN AbiJ-N-terminal domain-containing protein</fullName>
    </recommendedName>
</protein>
<reference evidence="2 3" key="1">
    <citation type="submission" date="2023-07" db="EMBL/GenBank/DDBJ databases">
        <title>Sorghum-associated microbial communities from plants grown in Nebraska, USA.</title>
        <authorList>
            <person name="Schachtman D."/>
        </authorList>
    </citation>
    <scope>NUCLEOTIDE SEQUENCE [LARGE SCALE GENOMIC DNA]</scope>
    <source>
        <strain evidence="2 3">BE316</strain>
    </source>
</reference>
<evidence type="ECO:0000313" key="3">
    <source>
        <dbReference type="Proteomes" id="UP001180825"/>
    </source>
</evidence>
<dbReference type="InterPro" id="IPR049503">
    <property type="entry name" value="AbiJ_NTD4"/>
</dbReference>
<evidence type="ECO:0000313" key="2">
    <source>
        <dbReference type="EMBL" id="MDR7332234.1"/>
    </source>
</evidence>
<feature type="domain" description="HEPN AbiJ-N-terminal" evidence="1">
    <location>
        <begin position="1"/>
        <end position="160"/>
    </location>
</feature>
<keyword evidence="3" id="KW-1185">Reference proteome</keyword>
<dbReference type="RefSeq" id="WP_310326480.1">
    <property type="nucleotide sequence ID" value="NZ_JAVDXV010000002.1"/>
</dbReference>
<sequence>MKFSQRYGYTPLERAFQRESIDQDLRIKLWNILKLVVWDKFDQDKLRYDEASQKVDGLVKRLWFHHFNEDIDHLPPLHARYGKEGAYEYMKSHFFKCKWFEVYDFVQEILQDPSALIDDSAIDWINNTLEFHNAAYRIVGGEVSEITDNNEITSIEEALAHSDAPTKRHLEAALRMLSDKTTPDYRNSIKEAISAVEAACRLITGNSTATLGDALKRVKNLHPAMSGAFSKLYGYTNDASGIRHALTDEEKITYSDAKFMLVACSAFVSFLKLSAAEPE</sequence>
<proteinExistence type="predicted"/>
<name>A0ABU2A4W9_9BURK</name>
<accession>A0ABU2A4W9</accession>
<evidence type="ECO:0000259" key="1">
    <source>
        <dbReference type="Pfam" id="PF18863"/>
    </source>
</evidence>
<comment type="caution">
    <text evidence="2">The sequence shown here is derived from an EMBL/GenBank/DDBJ whole genome shotgun (WGS) entry which is preliminary data.</text>
</comment>
<organism evidence="2 3">
    <name type="scientific">Roseateles asaccharophilus</name>
    <dbReference type="NCBI Taxonomy" id="582607"/>
    <lineage>
        <taxon>Bacteria</taxon>
        <taxon>Pseudomonadati</taxon>
        <taxon>Pseudomonadota</taxon>
        <taxon>Betaproteobacteria</taxon>
        <taxon>Burkholderiales</taxon>
        <taxon>Sphaerotilaceae</taxon>
        <taxon>Roseateles</taxon>
    </lineage>
</organism>
<dbReference type="Pfam" id="PF18863">
    <property type="entry name" value="AbiJ_NTD4"/>
    <property type="match status" value="1"/>
</dbReference>
<dbReference type="Proteomes" id="UP001180825">
    <property type="component" value="Unassembled WGS sequence"/>
</dbReference>
<gene>
    <name evidence="2" type="ORF">J2X21_001360</name>
</gene>
<dbReference type="EMBL" id="JAVDXV010000002">
    <property type="protein sequence ID" value="MDR7332234.1"/>
    <property type="molecule type" value="Genomic_DNA"/>
</dbReference>